<dbReference type="Pfam" id="PF05050">
    <property type="entry name" value="Methyltransf_21"/>
    <property type="match status" value="1"/>
</dbReference>
<dbReference type="GO" id="GO:0032259">
    <property type="term" value="P:methylation"/>
    <property type="evidence" value="ECO:0007669"/>
    <property type="project" value="UniProtKB-KW"/>
</dbReference>
<dbReference type="Proteomes" id="UP001556098">
    <property type="component" value="Unassembled WGS sequence"/>
</dbReference>
<dbReference type="EMBL" id="JBFNXX010000025">
    <property type="protein sequence ID" value="MEW9921923.1"/>
    <property type="molecule type" value="Genomic_DNA"/>
</dbReference>
<dbReference type="SUPFAM" id="SSF53335">
    <property type="entry name" value="S-adenosyl-L-methionine-dependent methyltransferases"/>
    <property type="match status" value="1"/>
</dbReference>
<name>A0ABV3RSF2_9RHOB</name>
<keyword evidence="3" id="KW-1185">Reference proteome</keyword>
<dbReference type="RefSeq" id="WP_367879623.1">
    <property type="nucleotide sequence ID" value="NZ_JBFNXX010000025.1"/>
</dbReference>
<keyword evidence="2" id="KW-0489">Methyltransferase</keyword>
<feature type="domain" description="Methyltransferase FkbM" evidence="1">
    <location>
        <begin position="44"/>
        <end position="209"/>
    </location>
</feature>
<protein>
    <submittedName>
        <fullName evidence="2">FkbM family methyltransferase</fullName>
    </submittedName>
</protein>
<accession>A0ABV3RSF2</accession>
<dbReference type="InterPro" id="IPR006342">
    <property type="entry name" value="FkbM_mtfrase"/>
</dbReference>
<sequence length="312" mass="34622">MNNRADISAQADRQQVGGTRALLQAHTAFLCDVLPLGRRTRIMDIGANPTNRPPYADLAENDAAEVHGFEPGEKPFARLDAQKGDSEVYYPFAVGAGGDGTFHNCRNETFSSLFAPDVGQIKALGHWEKALTVVGTTSVTTLRLDDVDDMVRPDMLKMDTQGAELAILEGGTKTLADTVVVMPELRFFRLYEGEPMLGRVDQQLRDMGFMFHKLLPATSLRLMSSRIERLRPGPTRNQMIDADAIYIRDIAKPDAMTDQQIAHLALLADSVFGSFDLVLRCLDLLTERGEYSAELIDTYIDKLPDKFRVAED</sequence>
<keyword evidence="2" id="KW-0808">Transferase</keyword>
<organism evidence="2 3">
    <name type="scientific">Sulfitobacter sediminis</name>
    <dbReference type="NCBI Taxonomy" id="3234186"/>
    <lineage>
        <taxon>Bacteria</taxon>
        <taxon>Pseudomonadati</taxon>
        <taxon>Pseudomonadota</taxon>
        <taxon>Alphaproteobacteria</taxon>
        <taxon>Rhodobacterales</taxon>
        <taxon>Roseobacteraceae</taxon>
        <taxon>Sulfitobacter</taxon>
    </lineage>
</organism>
<comment type="caution">
    <text evidence="2">The sequence shown here is derived from an EMBL/GenBank/DDBJ whole genome shotgun (WGS) entry which is preliminary data.</text>
</comment>
<dbReference type="GO" id="GO:0008168">
    <property type="term" value="F:methyltransferase activity"/>
    <property type="evidence" value="ECO:0007669"/>
    <property type="project" value="UniProtKB-KW"/>
</dbReference>
<gene>
    <name evidence="2" type="ORF">AB2B41_20130</name>
</gene>
<evidence type="ECO:0000313" key="3">
    <source>
        <dbReference type="Proteomes" id="UP001556098"/>
    </source>
</evidence>
<reference evidence="2 3" key="1">
    <citation type="submission" date="2024-07" db="EMBL/GenBank/DDBJ databases">
        <title>Marimonas sp.nov., isolated from tidal-flat sediment.</title>
        <authorList>
            <person name="Jayan J.N."/>
            <person name="Lee S.S."/>
        </authorList>
    </citation>
    <scope>NUCLEOTIDE SEQUENCE [LARGE SCALE GENOMIC DNA]</scope>
    <source>
        <strain evidence="2 3">MJW-29</strain>
    </source>
</reference>
<evidence type="ECO:0000313" key="2">
    <source>
        <dbReference type="EMBL" id="MEW9921923.1"/>
    </source>
</evidence>
<dbReference type="NCBIfam" id="TIGR01444">
    <property type="entry name" value="fkbM_fam"/>
    <property type="match status" value="1"/>
</dbReference>
<dbReference type="InterPro" id="IPR053188">
    <property type="entry name" value="FkbM_Methyltransferase"/>
</dbReference>
<dbReference type="PANTHER" id="PTHR36973:SF4">
    <property type="entry name" value="NODULATION PROTEIN"/>
    <property type="match status" value="1"/>
</dbReference>
<proteinExistence type="predicted"/>
<dbReference type="InterPro" id="IPR029063">
    <property type="entry name" value="SAM-dependent_MTases_sf"/>
</dbReference>
<evidence type="ECO:0000259" key="1">
    <source>
        <dbReference type="Pfam" id="PF05050"/>
    </source>
</evidence>
<dbReference type="Gene3D" id="3.40.50.150">
    <property type="entry name" value="Vaccinia Virus protein VP39"/>
    <property type="match status" value="1"/>
</dbReference>
<dbReference type="PANTHER" id="PTHR36973">
    <property type="entry name" value="SLL1456 PROTEIN-RELATED"/>
    <property type="match status" value="1"/>
</dbReference>